<dbReference type="PROSITE" id="PS00061">
    <property type="entry name" value="ADH_SHORT"/>
    <property type="match status" value="1"/>
</dbReference>
<reference evidence="6" key="1">
    <citation type="journal article" date="2019" name="Int. J. Syst. Evol. Microbiol.">
        <title>The Global Catalogue of Microorganisms (GCM) 10K type strain sequencing project: providing services to taxonomists for standard genome sequencing and annotation.</title>
        <authorList>
            <consortium name="The Broad Institute Genomics Platform"/>
            <consortium name="The Broad Institute Genome Sequencing Center for Infectious Disease"/>
            <person name="Wu L."/>
            <person name="Ma J."/>
        </authorList>
    </citation>
    <scope>NUCLEOTIDE SEQUENCE [LARGE SCALE GENOMIC DNA]</scope>
    <source>
        <strain evidence="6">KCTC 52438</strain>
    </source>
</reference>
<dbReference type="EMBL" id="JBHRSZ010000002">
    <property type="protein sequence ID" value="MFC3150208.1"/>
    <property type="molecule type" value="Genomic_DNA"/>
</dbReference>
<dbReference type="InterPro" id="IPR002347">
    <property type="entry name" value="SDR_fam"/>
</dbReference>
<evidence type="ECO:0000313" key="6">
    <source>
        <dbReference type="Proteomes" id="UP001595476"/>
    </source>
</evidence>
<name>A0ABV7HBX0_9GAMM</name>
<evidence type="ECO:0000256" key="1">
    <source>
        <dbReference type="ARBA" id="ARBA00006484"/>
    </source>
</evidence>
<dbReference type="SUPFAM" id="SSF51735">
    <property type="entry name" value="NAD(P)-binding Rossmann-fold domains"/>
    <property type="match status" value="1"/>
</dbReference>
<gene>
    <name evidence="5" type="ORF">ACFOEK_04150</name>
</gene>
<dbReference type="CDD" id="cd05374">
    <property type="entry name" value="17beta-HSD-like_SDR_c"/>
    <property type="match status" value="1"/>
</dbReference>
<keyword evidence="2" id="KW-0560">Oxidoreductase</keyword>
<accession>A0ABV7HBX0</accession>
<feature type="domain" description="Ketoreductase" evidence="4">
    <location>
        <begin position="7"/>
        <end position="180"/>
    </location>
</feature>
<evidence type="ECO:0000256" key="3">
    <source>
        <dbReference type="RuleBase" id="RU000363"/>
    </source>
</evidence>
<dbReference type="PRINTS" id="PR00080">
    <property type="entry name" value="SDRFAMILY"/>
</dbReference>
<evidence type="ECO:0000259" key="4">
    <source>
        <dbReference type="SMART" id="SM00822"/>
    </source>
</evidence>
<proteinExistence type="inferred from homology"/>
<dbReference type="InterPro" id="IPR036291">
    <property type="entry name" value="NAD(P)-bd_dom_sf"/>
</dbReference>
<evidence type="ECO:0000313" key="5">
    <source>
        <dbReference type="EMBL" id="MFC3150208.1"/>
    </source>
</evidence>
<dbReference type="PANTHER" id="PTHR44169">
    <property type="entry name" value="NADPH-DEPENDENT 1-ACYLDIHYDROXYACETONE PHOSPHATE REDUCTASE"/>
    <property type="match status" value="1"/>
</dbReference>
<comment type="caution">
    <text evidence="5">The sequence shown here is derived from an EMBL/GenBank/DDBJ whole genome shotgun (WGS) entry which is preliminary data.</text>
</comment>
<dbReference type="PRINTS" id="PR00081">
    <property type="entry name" value="GDHRDH"/>
</dbReference>
<organism evidence="5 6">
    <name type="scientific">Litoribrevibacter euphylliae</name>
    <dbReference type="NCBI Taxonomy" id="1834034"/>
    <lineage>
        <taxon>Bacteria</taxon>
        <taxon>Pseudomonadati</taxon>
        <taxon>Pseudomonadota</taxon>
        <taxon>Gammaproteobacteria</taxon>
        <taxon>Oceanospirillales</taxon>
        <taxon>Oceanospirillaceae</taxon>
        <taxon>Litoribrevibacter</taxon>
    </lineage>
</organism>
<protein>
    <submittedName>
        <fullName evidence="5">SDR family oxidoreductase</fullName>
    </submittedName>
</protein>
<keyword evidence="6" id="KW-1185">Reference proteome</keyword>
<dbReference type="RefSeq" id="WP_386716583.1">
    <property type="nucleotide sequence ID" value="NZ_JBHRSZ010000002.1"/>
</dbReference>
<dbReference type="Proteomes" id="UP001595476">
    <property type="component" value="Unassembled WGS sequence"/>
</dbReference>
<dbReference type="SMART" id="SM00822">
    <property type="entry name" value="PKS_KR"/>
    <property type="match status" value="1"/>
</dbReference>
<sequence length="280" mass="30441">MTSKLFKTVLITGCSSGIGETLAIELSRQGYQVLATARNADKLASLSEQGISTYALDVTNQASIDQLADKFQQENIAIDAIINNAGYAAIGPVAELPIEDLEKQLATNVTGIVRVTQAFTQNMINQKKGLIVNIGSVSGILTTPFSGAYCASKAAVHSLTDALRMELAPFNVKVVDVRPGAIQSSFGNNAMAGTEKNREQFKRYIQIFEKIMERANASQDNPTSTDEFCKTLIKQCFTDNPVSIQYIGNGSITLPFLKRWLPTPLLDKILSKKFGLNLLK</sequence>
<comment type="similarity">
    <text evidence="1 3">Belongs to the short-chain dehydrogenases/reductases (SDR) family.</text>
</comment>
<evidence type="ECO:0000256" key="2">
    <source>
        <dbReference type="ARBA" id="ARBA00023002"/>
    </source>
</evidence>
<dbReference type="PANTHER" id="PTHR44169:SF6">
    <property type="entry name" value="NADPH-DEPENDENT 1-ACYLDIHYDROXYACETONE PHOSPHATE REDUCTASE"/>
    <property type="match status" value="1"/>
</dbReference>
<dbReference type="Pfam" id="PF00106">
    <property type="entry name" value="adh_short"/>
    <property type="match status" value="1"/>
</dbReference>
<dbReference type="InterPro" id="IPR020904">
    <property type="entry name" value="Sc_DH/Rdtase_CS"/>
</dbReference>
<dbReference type="NCBIfam" id="NF004284">
    <property type="entry name" value="PRK05693.1"/>
    <property type="match status" value="1"/>
</dbReference>
<dbReference type="InterPro" id="IPR057326">
    <property type="entry name" value="KR_dom"/>
</dbReference>
<dbReference type="Gene3D" id="3.40.50.720">
    <property type="entry name" value="NAD(P)-binding Rossmann-like Domain"/>
    <property type="match status" value="1"/>
</dbReference>